<comment type="caution">
    <text evidence="1">The sequence shown here is derived from an EMBL/GenBank/DDBJ whole genome shotgun (WGS) entry which is preliminary data.</text>
</comment>
<organism evidence="1 2">
    <name type="scientific">Robbsia betulipollinis</name>
    <dbReference type="NCBI Taxonomy" id="2981849"/>
    <lineage>
        <taxon>Bacteria</taxon>
        <taxon>Pseudomonadati</taxon>
        <taxon>Pseudomonadota</taxon>
        <taxon>Betaproteobacteria</taxon>
        <taxon>Burkholderiales</taxon>
        <taxon>Burkholderiaceae</taxon>
        <taxon>Robbsia</taxon>
    </lineage>
</organism>
<sequence>MSSRFRKRFRQSARRLAGVHRRIAALCSGDHGAVTILFAVCGGMMIATLCLALDTIDQSMTLSRMQSALDVATLSAGGEARRFATATGSNLAQWQADARAYYNANMSAGYANVTMPDKNFTATVVGDATTGRTIALSATGSLSLIAPFTLGQSGLTVSVGNNAATASAATTGALSVATTTVSVTNSALALPKSTLELVMVLDNTGSMIQSINGVTKMDGLHAAANTLVTDLLTASSADSYIGLVPFATTVNVLNALPAGGSWLSPTFSYNSKNVNMASWGGCTAEPRDGNGYLYPKPYSPNDSMKFTPYYYNVPPAGLAVRTYSNFPTCNATPQATTIATSVPLNLLTSGEANVCGFTGNQIGNGIGVYFDQAPVTKSNSATTAVTQNTDCIAHPVTFLTNNATTLKNGINAMSPNGSTIIPVGILWGWRMLSSSWSGDNAGSGNGWISSDTSFPKPETTPGLQRVMIVLTDGENQMGKQYHLPNDLYFNGLSGVGTNKIPAPTVARSDGTTLANATMDYTETMPLPSDGQGYSNDINDFQLGVCAAIKQSGITIYAITFGAVSTTGASTMQSCASSGNYYHAPDSAALDTIFQQIAGSLGILRLTQ</sequence>
<name>A0ABT3ZSE5_9BURK</name>
<dbReference type="EMBL" id="JAPMXC010000010">
    <property type="protein sequence ID" value="MCY0389479.1"/>
    <property type="molecule type" value="Genomic_DNA"/>
</dbReference>
<proteinExistence type="predicted"/>
<dbReference type="InterPro" id="IPR036465">
    <property type="entry name" value="vWFA_dom_sf"/>
</dbReference>
<dbReference type="Proteomes" id="UP001082899">
    <property type="component" value="Unassembled WGS sequence"/>
</dbReference>
<dbReference type="Gene3D" id="3.40.50.410">
    <property type="entry name" value="von Willebrand factor, type A domain"/>
    <property type="match status" value="2"/>
</dbReference>
<gene>
    <name evidence="1" type="ORF">OVY01_20245</name>
</gene>
<protein>
    <submittedName>
        <fullName evidence="1">VWA domain-containing protein</fullName>
    </submittedName>
</protein>
<evidence type="ECO:0000313" key="2">
    <source>
        <dbReference type="Proteomes" id="UP001082899"/>
    </source>
</evidence>
<keyword evidence="2" id="KW-1185">Reference proteome</keyword>
<dbReference type="SUPFAM" id="SSF53300">
    <property type="entry name" value="vWA-like"/>
    <property type="match status" value="1"/>
</dbReference>
<accession>A0ABT3ZSE5</accession>
<dbReference type="RefSeq" id="WP_267849378.1">
    <property type="nucleotide sequence ID" value="NZ_JAPMXC010000010.1"/>
</dbReference>
<reference evidence="1" key="1">
    <citation type="submission" date="2022-11" db="EMBL/GenBank/DDBJ databases">
        <title>Robbsia betulipollinis sp. nov., isolated from pollen of birch (Betula pendula).</title>
        <authorList>
            <person name="Shi H."/>
            <person name="Ambika Manirajan B."/>
            <person name="Ratering S."/>
            <person name="Geissler-Plaum R."/>
            <person name="Schnell S."/>
        </authorList>
    </citation>
    <scope>NUCLEOTIDE SEQUENCE</scope>
    <source>
        <strain evidence="1">Bb-Pol-6</strain>
    </source>
</reference>
<evidence type="ECO:0000313" key="1">
    <source>
        <dbReference type="EMBL" id="MCY0389479.1"/>
    </source>
</evidence>